<dbReference type="EMBL" id="SOFP01000057">
    <property type="protein sequence ID" value="TFC13061.1"/>
    <property type="molecule type" value="Genomic_DNA"/>
</dbReference>
<accession>A0A4R8WNH5</accession>
<keyword evidence="1" id="KW-1133">Transmembrane helix</keyword>
<proteinExistence type="predicted"/>
<reference evidence="2 3" key="1">
    <citation type="submission" date="2019-03" db="EMBL/GenBank/DDBJ databases">
        <title>Genomics of glacier-inhabiting Cryobacterium strains.</title>
        <authorList>
            <person name="Liu Q."/>
            <person name="Xin Y.-H."/>
        </authorList>
    </citation>
    <scope>NUCLEOTIDE SEQUENCE [LARGE SCALE GENOMIC DNA]</scope>
    <source>
        <strain evidence="2 3">MDT1-3</strain>
    </source>
</reference>
<feature type="transmembrane region" description="Helical" evidence="1">
    <location>
        <begin position="21"/>
        <end position="41"/>
    </location>
</feature>
<dbReference type="OrthoDB" id="4951508at2"/>
<evidence type="ECO:0000313" key="3">
    <source>
        <dbReference type="Proteomes" id="UP000298412"/>
    </source>
</evidence>
<gene>
    <name evidence="2" type="ORF">E3O19_12755</name>
</gene>
<keyword evidence="1" id="KW-0472">Membrane</keyword>
<protein>
    <submittedName>
        <fullName evidence="2">Uncharacterized protein</fullName>
    </submittedName>
</protein>
<dbReference type="RefSeq" id="WP_134568164.1">
    <property type="nucleotide sequence ID" value="NZ_SOFP01000057.1"/>
</dbReference>
<keyword evidence="1" id="KW-0812">Transmembrane</keyword>
<keyword evidence="3" id="KW-1185">Reference proteome</keyword>
<sequence>MTTNISPLETAGNAKPKRVRGIALVAAALLLVGGGGAFAYWSTTGQGTGSAANAAANGTLVLTATFDPGLAPGNSVPVTFTAQNAGTSTLHLGTITSVVTTSNALCLASDFTISPVTFDTTLKGKTPGVVTLSPTGLLSFADTANNQDACKSAVVTLTLSSN</sequence>
<dbReference type="AlphaFoldDB" id="A0A4R8WNH5"/>
<organism evidence="2 3">
    <name type="scientific">Cryobacterium algoritolerans</name>
    <dbReference type="NCBI Taxonomy" id="1259184"/>
    <lineage>
        <taxon>Bacteria</taxon>
        <taxon>Bacillati</taxon>
        <taxon>Actinomycetota</taxon>
        <taxon>Actinomycetes</taxon>
        <taxon>Micrococcales</taxon>
        <taxon>Microbacteriaceae</taxon>
        <taxon>Cryobacterium</taxon>
    </lineage>
</organism>
<evidence type="ECO:0000313" key="2">
    <source>
        <dbReference type="EMBL" id="TFC13061.1"/>
    </source>
</evidence>
<evidence type="ECO:0000256" key="1">
    <source>
        <dbReference type="SAM" id="Phobius"/>
    </source>
</evidence>
<dbReference type="Proteomes" id="UP000298412">
    <property type="component" value="Unassembled WGS sequence"/>
</dbReference>
<comment type="caution">
    <text evidence="2">The sequence shown here is derived from an EMBL/GenBank/DDBJ whole genome shotgun (WGS) entry which is preliminary data.</text>
</comment>
<name>A0A4R8WNH5_9MICO</name>